<gene>
    <name evidence="6" type="ORF">H6A20_10265</name>
</gene>
<dbReference type="AlphaFoldDB" id="A0A938XBK8"/>
<reference evidence="6" key="2">
    <citation type="journal article" date="2021" name="Sci. Rep.">
        <title>The distribution of antibiotic resistance genes in chicken gut microbiota commensals.</title>
        <authorList>
            <person name="Juricova H."/>
            <person name="Matiasovicova J."/>
            <person name="Kubasova T."/>
            <person name="Cejkova D."/>
            <person name="Rychlik I."/>
        </authorList>
    </citation>
    <scope>NUCLEOTIDE SEQUENCE</scope>
    <source>
        <strain evidence="6">An582</strain>
    </source>
</reference>
<keyword evidence="5" id="KW-0479">Metal-binding</keyword>
<evidence type="ECO:0000256" key="5">
    <source>
        <dbReference type="RuleBase" id="RU361279"/>
    </source>
</evidence>
<dbReference type="GO" id="GO:0009396">
    <property type="term" value="P:folic acid-containing compound biosynthetic process"/>
    <property type="evidence" value="ECO:0007669"/>
    <property type="project" value="TreeGrafter"/>
</dbReference>
<comment type="caution">
    <text evidence="6">The sequence shown here is derived from an EMBL/GenBank/DDBJ whole genome shotgun (WGS) entry which is preliminary data.</text>
</comment>
<proteinExistence type="inferred from homology"/>
<name>A0A938XBK8_9CLOT</name>
<dbReference type="PANTHER" id="PTHR23407:SF1">
    <property type="entry name" value="5-FORMYLTETRAHYDROFOLATE CYCLO-LIGASE"/>
    <property type="match status" value="1"/>
</dbReference>
<dbReference type="GO" id="GO:0035999">
    <property type="term" value="P:tetrahydrofolate interconversion"/>
    <property type="evidence" value="ECO:0007669"/>
    <property type="project" value="TreeGrafter"/>
</dbReference>
<feature type="binding site" evidence="4">
    <location>
        <begin position="129"/>
        <end position="137"/>
    </location>
    <ligand>
        <name>ATP</name>
        <dbReference type="ChEBI" id="CHEBI:30616"/>
    </ligand>
</feature>
<keyword evidence="3 4" id="KW-0067">ATP-binding</keyword>
<reference evidence="6" key="1">
    <citation type="submission" date="2020-08" db="EMBL/GenBank/DDBJ databases">
        <authorList>
            <person name="Cejkova D."/>
            <person name="Kubasova T."/>
            <person name="Jahodarova E."/>
            <person name="Rychlik I."/>
        </authorList>
    </citation>
    <scope>NUCLEOTIDE SEQUENCE</scope>
    <source>
        <strain evidence="6">An582</strain>
    </source>
</reference>
<dbReference type="GO" id="GO:0005524">
    <property type="term" value="F:ATP binding"/>
    <property type="evidence" value="ECO:0007669"/>
    <property type="project" value="UniProtKB-KW"/>
</dbReference>
<dbReference type="InterPro" id="IPR002698">
    <property type="entry name" value="FTHF_cligase"/>
</dbReference>
<dbReference type="RefSeq" id="WP_204907036.1">
    <property type="nucleotide sequence ID" value="NZ_JACJKS010000016.1"/>
</dbReference>
<feature type="binding site" evidence="4">
    <location>
        <position position="50"/>
    </location>
    <ligand>
        <name>substrate</name>
    </ligand>
</feature>
<dbReference type="PANTHER" id="PTHR23407">
    <property type="entry name" value="ATPASE INHIBITOR/5-FORMYLTETRAHYDROFOLATE CYCLO-LIGASE"/>
    <property type="match status" value="1"/>
</dbReference>
<dbReference type="GO" id="GO:0030272">
    <property type="term" value="F:5-formyltetrahydrofolate cyclo-ligase activity"/>
    <property type="evidence" value="ECO:0007669"/>
    <property type="project" value="UniProtKB-EC"/>
</dbReference>
<dbReference type="Gene3D" id="3.40.50.10420">
    <property type="entry name" value="NagB/RpiA/CoA transferase-like"/>
    <property type="match status" value="1"/>
</dbReference>
<evidence type="ECO:0000256" key="3">
    <source>
        <dbReference type="ARBA" id="ARBA00022840"/>
    </source>
</evidence>
<dbReference type="Proteomes" id="UP000705508">
    <property type="component" value="Unassembled WGS sequence"/>
</dbReference>
<dbReference type="EMBL" id="JACJKS010000016">
    <property type="protein sequence ID" value="MBM6949035.1"/>
    <property type="molecule type" value="Genomic_DNA"/>
</dbReference>
<dbReference type="Pfam" id="PF01812">
    <property type="entry name" value="5-FTHF_cyc-lig"/>
    <property type="match status" value="1"/>
</dbReference>
<accession>A0A938XBK8</accession>
<feature type="binding site" evidence="4">
    <location>
        <begin position="4"/>
        <end position="8"/>
    </location>
    <ligand>
        <name>ATP</name>
        <dbReference type="ChEBI" id="CHEBI:30616"/>
    </ligand>
</feature>
<evidence type="ECO:0000256" key="4">
    <source>
        <dbReference type="PIRSR" id="PIRSR006806-1"/>
    </source>
</evidence>
<comment type="cofactor">
    <cofactor evidence="5">
        <name>Mg(2+)</name>
        <dbReference type="ChEBI" id="CHEBI:18420"/>
    </cofactor>
</comment>
<protein>
    <recommendedName>
        <fullName evidence="5">5-formyltetrahydrofolate cyclo-ligase</fullName>
        <ecNumber evidence="5">6.3.3.2</ecNumber>
    </recommendedName>
</protein>
<dbReference type="EC" id="6.3.3.2" evidence="5"/>
<comment type="catalytic activity">
    <reaction evidence="5">
        <text>(6S)-5-formyl-5,6,7,8-tetrahydrofolate + ATP = (6R)-5,10-methenyltetrahydrofolate + ADP + phosphate</text>
        <dbReference type="Rhea" id="RHEA:10488"/>
        <dbReference type="ChEBI" id="CHEBI:30616"/>
        <dbReference type="ChEBI" id="CHEBI:43474"/>
        <dbReference type="ChEBI" id="CHEBI:57455"/>
        <dbReference type="ChEBI" id="CHEBI:57457"/>
        <dbReference type="ChEBI" id="CHEBI:456216"/>
        <dbReference type="EC" id="6.3.3.2"/>
    </reaction>
</comment>
<feature type="binding site" evidence="4">
    <location>
        <position position="55"/>
    </location>
    <ligand>
        <name>substrate</name>
    </ligand>
</feature>
<dbReference type="SUPFAM" id="SSF100950">
    <property type="entry name" value="NagB/RpiA/CoA transferase-like"/>
    <property type="match status" value="1"/>
</dbReference>
<dbReference type="InterPro" id="IPR024185">
    <property type="entry name" value="FTHF_cligase-like_sf"/>
</dbReference>
<evidence type="ECO:0000313" key="7">
    <source>
        <dbReference type="Proteomes" id="UP000705508"/>
    </source>
</evidence>
<dbReference type="GO" id="GO:0046872">
    <property type="term" value="F:metal ion binding"/>
    <property type="evidence" value="ECO:0007669"/>
    <property type="project" value="UniProtKB-KW"/>
</dbReference>
<organism evidence="6 7">
    <name type="scientific">Mordavella massiliensis</name>
    <dbReference type="NCBI Taxonomy" id="1871024"/>
    <lineage>
        <taxon>Bacteria</taxon>
        <taxon>Bacillati</taxon>
        <taxon>Bacillota</taxon>
        <taxon>Clostridia</taxon>
        <taxon>Eubacteriales</taxon>
        <taxon>Clostridiaceae</taxon>
        <taxon>Mordavella</taxon>
    </lineage>
</organism>
<keyword evidence="6" id="KW-0436">Ligase</keyword>
<evidence type="ECO:0000256" key="1">
    <source>
        <dbReference type="ARBA" id="ARBA00010638"/>
    </source>
</evidence>
<dbReference type="InterPro" id="IPR037171">
    <property type="entry name" value="NagB/RpiA_transferase-like"/>
</dbReference>
<sequence>MEEKEEIRRRMLRARASVCASEWADKTESIRRRVRSHPWFLGADTIYCYMDFRREAGTRGIMEDAWKLGKKVAVPRTGKEDITFWYIDSPDETAPGTFGVLEPDPVCRADGSDGLVLLPGAAFDLRGNRIGYGKGYYDRYLHSHPRLQTMAIAFDFQVLERIPAGSFDVQVQMIATERRLIEIGKRREER</sequence>
<dbReference type="NCBIfam" id="TIGR02727">
    <property type="entry name" value="MTHFS_bact"/>
    <property type="match status" value="1"/>
</dbReference>
<evidence type="ECO:0000256" key="2">
    <source>
        <dbReference type="ARBA" id="ARBA00022741"/>
    </source>
</evidence>
<dbReference type="PIRSF" id="PIRSF006806">
    <property type="entry name" value="FTHF_cligase"/>
    <property type="match status" value="1"/>
</dbReference>
<keyword evidence="2 4" id="KW-0547">Nucleotide-binding</keyword>
<comment type="similarity">
    <text evidence="1 5">Belongs to the 5-formyltetrahydrofolate cyclo-ligase family.</text>
</comment>
<evidence type="ECO:0000313" key="6">
    <source>
        <dbReference type="EMBL" id="MBM6949035.1"/>
    </source>
</evidence>
<keyword evidence="5" id="KW-0460">Magnesium</keyword>